<dbReference type="GO" id="GO:0000155">
    <property type="term" value="F:phosphorelay sensor kinase activity"/>
    <property type="evidence" value="ECO:0007669"/>
    <property type="project" value="InterPro"/>
</dbReference>
<dbReference type="PANTHER" id="PTHR43047:SF9">
    <property type="entry name" value="HISTIDINE KINASE"/>
    <property type="match status" value="1"/>
</dbReference>
<evidence type="ECO:0000256" key="6">
    <source>
        <dbReference type="PROSITE-ProRule" id="PRU00169"/>
    </source>
</evidence>
<keyword evidence="5 10" id="KW-0418">Kinase</keyword>
<dbReference type="SUPFAM" id="SSF55874">
    <property type="entry name" value="ATPase domain of HSP90 chaperone/DNA topoisomerase II/histidine kinase"/>
    <property type="match status" value="1"/>
</dbReference>
<dbReference type="CDD" id="cd00082">
    <property type="entry name" value="HisKA"/>
    <property type="match status" value="1"/>
</dbReference>
<protein>
    <recommendedName>
        <fullName evidence="2">histidine kinase</fullName>
        <ecNumber evidence="2">2.7.13.3</ecNumber>
    </recommendedName>
</protein>
<feature type="domain" description="Histidine kinase" evidence="8">
    <location>
        <begin position="384"/>
        <end position="596"/>
    </location>
</feature>
<dbReference type="SUPFAM" id="SSF55785">
    <property type="entry name" value="PYP-like sensor domain (PAS domain)"/>
    <property type="match status" value="1"/>
</dbReference>
<keyword evidence="7" id="KW-0175">Coiled coil</keyword>
<name>A0A0B3S343_9RHOB</name>
<dbReference type="PANTHER" id="PTHR43047">
    <property type="entry name" value="TWO-COMPONENT HISTIDINE PROTEIN KINASE"/>
    <property type="match status" value="1"/>
</dbReference>
<feature type="modified residue" description="4-aspartylphosphate" evidence="6">
    <location>
        <position position="671"/>
    </location>
</feature>
<dbReference type="SUPFAM" id="SSF52172">
    <property type="entry name" value="CheY-like"/>
    <property type="match status" value="1"/>
</dbReference>
<dbReference type="STRING" id="561184.SAMN05216376_12241"/>
<dbReference type="RefSeq" id="WP_043140227.1">
    <property type="nucleotide sequence ID" value="NZ_JSUQ01000007.1"/>
</dbReference>
<dbReference type="Pfam" id="PF12860">
    <property type="entry name" value="PAS_7"/>
    <property type="match status" value="2"/>
</dbReference>
<dbReference type="Gene3D" id="3.30.450.20">
    <property type="entry name" value="PAS domain"/>
    <property type="match status" value="2"/>
</dbReference>
<dbReference type="AlphaFoldDB" id="A0A0B3S343"/>
<dbReference type="InterPro" id="IPR011006">
    <property type="entry name" value="CheY-like_superfamily"/>
</dbReference>
<dbReference type="PROSITE" id="PS50110">
    <property type="entry name" value="RESPONSE_REGULATORY"/>
    <property type="match status" value="1"/>
</dbReference>
<dbReference type="GO" id="GO:0009927">
    <property type="term" value="F:histidine phosphotransfer kinase activity"/>
    <property type="evidence" value="ECO:0007669"/>
    <property type="project" value="TreeGrafter"/>
</dbReference>
<evidence type="ECO:0000256" key="1">
    <source>
        <dbReference type="ARBA" id="ARBA00000085"/>
    </source>
</evidence>
<dbReference type="InterPro" id="IPR004358">
    <property type="entry name" value="Sig_transdc_His_kin-like_C"/>
</dbReference>
<dbReference type="InterPro" id="IPR005467">
    <property type="entry name" value="His_kinase_dom"/>
</dbReference>
<dbReference type="GO" id="GO:0005886">
    <property type="term" value="C:plasma membrane"/>
    <property type="evidence" value="ECO:0007669"/>
    <property type="project" value="TreeGrafter"/>
</dbReference>
<keyword evidence="3 6" id="KW-0597">Phosphoprotein</keyword>
<dbReference type="InterPro" id="IPR003661">
    <property type="entry name" value="HisK_dim/P_dom"/>
</dbReference>
<feature type="coiled-coil region" evidence="7">
    <location>
        <begin position="336"/>
        <end position="363"/>
    </location>
</feature>
<keyword evidence="11" id="KW-1185">Reference proteome</keyword>
<dbReference type="PROSITE" id="PS50109">
    <property type="entry name" value="HIS_KIN"/>
    <property type="match status" value="1"/>
</dbReference>
<evidence type="ECO:0000256" key="5">
    <source>
        <dbReference type="ARBA" id="ARBA00022777"/>
    </source>
</evidence>
<feature type="coiled-coil region" evidence="7">
    <location>
        <begin position="72"/>
        <end position="99"/>
    </location>
</feature>
<dbReference type="Gene3D" id="3.30.565.10">
    <property type="entry name" value="Histidine kinase-like ATPase, C-terminal domain"/>
    <property type="match status" value="1"/>
</dbReference>
<reference evidence="10 11" key="1">
    <citation type="submission" date="2014-10" db="EMBL/GenBank/DDBJ databases">
        <title>Genome sequence of Ponticoccus sp. strain UMTAT08 isolated from clonal culture of toxic dinoflagellate Alexandrium tamiyavanichii.</title>
        <authorList>
            <person name="Gan H.Y."/>
            <person name="Muhd D.-D."/>
            <person name="Mohd Noor M.E."/>
            <person name="Yeong Y.S."/>
            <person name="Usup G."/>
        </authorList>
    </citation>
    <scope>NUCLEOTIDE SEQUENCE [LARGE SCALE GENOMIC DNA]</scope>
    <source>
        <strain evidence="10 11">UMTAT08</strain>
    </source>
</reference>
<evidence type="ECO:0000259" key="9">
    <source>
        <dbReference type="PROSITE" id="PS50110"/>
    </source>
</evidence>
<dbReference type="EC" id="2.7.13.3" evidence="2"/>
<keyword evidence="4" id="KW-0808">Transferase</keyword>
<evidence type="ECO:0000259" key="8">
    <source>
        <dbReference type="PROSITE" id="PS50109"/>
    </source>
</evidence>
<proteinExistence type="predicted"/>
<dbReference type="PATRIC" id="fig|1515334.3.peg.1905"/>
<comment type="caution">
    <text evidence="10">The sequence shown here is derived from an EMBL/GenBank/DDBJ whole genome shotgun (WGS) entry which is preliminary data.</text>
</comment>
<dbReference type="SMART" id="SM00091">
    <property type="entry name" value="PAS"/>
    <property type="match status" value="2"/>
</dbReference>
<dbReference type="InterPro" id="IPR000014">
    <property type="entry name" value="PAS"/>
</dbReference>
<evidence type="ECO:0000256" key="4">
    <source>
        <dbReference type="ARBA" id="ARBA00022679"/>
    </source>
</evidence>
<evidence type="ECO:0000313" key="11">
    <source>
        <dbReference type="Proteomes" id="UP000030960"/>
    </source>
</evidence>
<dbReference type="Pfam" id="PF00072">
    <property type="entry name" value="Response_reg"/>
    <property type="match status" value="1"/>
</dbReference>
<dbReference type="InterPro" id="IPR036097">
    <property type="entry name" value="HisK_dim/P_sf"/>
</dbReference>
<dbReference type="Gene3D" id="3.40.50.2300">
    <property type="match status" value="1"/>
</dbReference>
<dbReference type="InterPro" id="IPR003594">
    <property type="entry name" value="HATPase_dom"/>
</dbReference>
<feature type="domain" description="Response regulatory" evidence="9">
    <location>
        <begin position="620"/>
        <end position="736"/>
    </location>
</feature>
<dbReference type="FunFam" id="3.30.565.10:FF:000049">
    <property type="entry name" value="Two-component sensor histidine kinase"/>
    <property type="match status" value="1"/>
</dbReference>
<evidence type="ECO:0000256" key="7">
    <source>
        <dbReference type="SAM" id="Coils"/>
    </source>
</evidence>
<organism evidence="10 11">
    <name type="scientific">Mameliella alba</name>
    <dbReference type="NCBI Taxonomy" id="561184"/>
    <lineage>
        <taxon>Bacteria</taxon>
        <taxon>Pseudomonadati</taxon>
        <taxon>Pseudomonadota</taxon>
        <taxon>Alphaproteobacteria</taxon>
        <taxon>Rhodobacterales</taxon>
        <taxon>Roseobacteraceae</taxon>
        <taxon>Mameliella</taxon>
    </lineage>
</organism>
<evidence type="ECO:0000256" key="2">
    <source>
        <dbReference type="ARBA" id="ARBA00012438"/>
    </source>
</evidence>
<dbReference type="SUPFAM" id="SSF47384">
    <property type="entry name" value="Homodimeric domain of signal transducing histidine kinase"/>
    <property type="match status" value="1"/>
</dbReference>
<evidence type="ECO:0000256" key="3">
    <source>
        <dbReference type="ARBA" id="ARBA00022553"/>
    </source>
</evidence>
<sequence>MQGDLTHYLINPNDPLERQNEKLLRISEALMRRVEQDTDQSGAAYAQFERAAMLEDQVRQRTRDLEYTLDLLNQSNAALARAKHEAEHARKNLANAIEAVQEGFALFDSADKLVMWNSRFSLPLHDVQPRLAEGLPFADYVEAVSESRFLQLPDIVSPAQWAEQRLKRHKDRHAIFNVRLIWDRWLQVSEHRTPDGGTVVLQTDVTDIMRLERQERGKLLDSQARMLRATLDHLNQGVCIFDRDARLVGWNDKIGEMLSLPIATLRLGVDFDRLIEQLETRFDADVMTAEELRAWAHQDRGRLPLRFEIRAESSITLDVFGQEMPDRGFVISFTDVSVERQAARALEEANELLERRVMERTLELEDALVTAERANASKSRFVAAASHDLLQPLSAAKLYISGIAEGDGDDTTQQHATKALSAMDSVEKIIDALLDISKLDSGAASLDITAVSVNQLLQRLHDEFAPLAALKGLDLRVVPASGSVASDPGFLRRILQNLIANAVRYTETGRVLVGARRQGNTIRFEVWDTGPGIAEDDQERIFREFERLDSKSSVNEGLGLGLAIVERACAQLRHPLGVTSELGRGTRFFFSAQRVNGPNEMPTPRKSPAARQRLRDSGLIVLLVENDEELRRALGLLIERWGGSVLDAGSVEEARALLHDIGILPDALLADYHLGEGQDGLALVRQLRARDPALPARLMSANRSTELRQMCDAAQTVLMTKPINTEDLEDFLYSATMRGTLTPP</sequence>
<dbReference type="Pfam" id="PF02518">
    <property type="entry name" value="HATPase_c"/>
    <property type="match status" value="1"/>
</dbReference>
<dbReference type="PRINTS" id="PR00344">
    <property type="entry name" value="BCTRLSENSOR"/>
</dbReference>
<dbReference type="Gene3D" id="1.10.287.130">
    <property type="match status" value="1"/>
</dbReference>
<accession>A0A0B3S343</accession>
<dbReference type="InterPro" id="IPR036890">
    <property type="entry name" value="HATPase_C_sf"/>
</dbReference>
<dbReference type="SMART" id="SM00448">
    <property type="entry name" value="REC"/>
    <property type="match status" value="1"/>
</dbReference>
<comment type="catalytic activity">
    <reaction evidence="1">
        <text>ATP + protein L-histidine = ADP + protein N-phospho-L-histidine.</text>
        <dbReference type="EC" id="2.7.13.3"/>
    </reaction>
</comment>
<dbReference type="CDD" id="cd00156">
    <property type="entry name" value="REC"/>
    <property type="match status" value="1"/>
</dbReference>
<dbReference type="InterPro" id="IPR035965">
    <property type="entry name" value="PAS-like_dom_sf"/>
</dbReference>
<dbReference type="EMBL" id="JSUQ01000007">
    <property type="protein sequence ID" value="KHQ53363.1"/>
    <property type="molecule type" value="Genomic_DNA"/>
</dbReference>
<dbReference type="SMART" id="SM00388">
    <property type="entry name" value="HisKA"/>
    <property type="match status" value="1"/>
</dbReference>
<dbReference type="Proteomes" id="UP000030960">
    <property type="component" value="Unassembled WGS sequence"/>
</dbReference>
<dbReference type="InterPro" id="IPR001789">
    <property type="entry name" value="Sig_transdc_resp-reg_receiver"/>
</dbReference>
<gene>
    <name evidence="10" type="ORF">OA50_01892</name>
</gene>
<dbReference type="SMART" id="SM00387">
    <property type="entry name" value="HATPase_c"/>
    <property type="match status" value="1"/>
</dbReference>
<evidence type="ECO:0000313" key="10">
    <source>
        <dbReference type="EMBL" id="KHQ53363.1"/>
    </source>
</evidence>
<dbReference type="Pfam" id="PF00512">
    <property type="entry name" value="HisKA"/>
    <property type="match status" value="1"/>
</dbReference>